<dbReference type="AlphaFoldDB" id="A0A3N4HMS0"/>
<reference evidence="1 2" key="1">
    <citation type="journal article" date="2018" name="Nat. Ecol. Evol.">
        <title>Pezizomycetes genomes reveal the molecular basis of ectomycorrhizal truffle lifestyle.</title>
        <authorList>
            <person name="Murat C."/>
            <person name="Payen T."/>
            <person name="Noel B."/>
            <person name="Kuo A."/>
            <person name="Morin E."/>
            <person name="Chen J."/>
            <person name="Kohler A."/>
            <person name="Krizsan K."/>
            <person name="Balestrini R."/>
            <person name="Da Silva C."/>
            <person name="Montanini B."/>
            <person name="Hainaut M."/>
            <person name="Levati E."/>
            <person name="Barry K.W."/>
            <person name="Belfiori B."/>
            <person name="Cichocki N."/>
            <person name="Clum A."/>
            <person name="Dockter R.B."/>
            <person name="Fauchery L."/>
            <person name="Guy J."/>
            <person name="Iotti M."/>
            <person name="Le Tacon F."/>
            <person name="Lindquist E.A."/>
            <person name="Lipzen A."/>
            <person name="Malagnac F."/>
            <person name="Mello A."/>
            <person name="Molinier V."/>
            <person name="Miyauchi S."/>
            <person name="Poulain J."/>
            <person name="Riccioni C."/>
            <person name="Rubini A."/>
            <person name="Sitrit Y."/>
            <person name="Splivallo R."/>
            <person name="Traeger S."/>
            <person name="Wang M."/>
            <person name="Zifcakova L."/>
            <person name="Wipf D."/>
            <person name="Zambonelli A."/>
            <person name="Paolocci F."/>
            <person name="Nowrousian M."/>
            <person name="Ottonello S."/>
            <person name="Baldrian P."/>
            <person name="Spatafora J.W."/>
            <person name="Henrissat B."/>
            <person name="Nagy L.G."/>
            <person name="Aury J.M."/>
            <person name="Wincker P."/>
            <person name="Grigoriev I.V."/>
            <person name="Bonfante P."/>
            <person name="Martin F.M."/>
        </authorList>
    </citation>
    <scope>NUCLEOTIDE SEQUENCE [LARGE SCALE GENOMIC DNA]</scope>
    <source>
        <strain evidence="1 2">RN42</strain>
    </source>
</reference>
<name>A0A3N4HMS0_ASCIM</name>
<sequence length="477" mass="52830">MRRACIPVGRFRKCQASCGGRWWDAWLGWAFQFWLDADAALLGAFLSNCLQGSRLFALRKRFMEPFMLKNGRRSALFRFSALADETVLIPGGIGCRMDLEAKAATTPPPIPHTRQILYTTSPYIINFLPNNGSALTQYAPLYTEHLSPLHSTHLSPKHRRPTILLLHGSSQTGAIWSFAPNPAVTPWSSLFLRASYPLLIPDTLSQGRSSSRVDEGLTIGLDAEMVAKYFTNTAAYNLWPQAKLHTQWKGTGEPGDAVFDAHYAGYVPIAQQDKYMKMDMRDQVVDMVRNALGADDELVIIAHSAGANWAIGIVDELDALKAKGAPKVKGLVLLEPSGPPLEDKVLTWGEPGPKRIWGLTDYEIRYEPAVEDPVKDIVENAVKVGEETEERASCWEQGGVVRKLVGYEGVEVLVVTSEAGYHAVYDHCTVGWFRQAGVSVSHWELGKMGVRGGGDMMFLEEGGEEVWKRVEGWIGKL</sequence>
<keyword evidence="1" id="KW-0378">Hydrolase</keyword>
<dbReference type="OrthoDB" id="9978720at2759"/>
<dbReference type="Gene3D" id="3.40.50.1820">
    <property type="entry name" value="alpha/beta hydrolase"/>
    <property type="match status" value="1"/>
</dbReference>
<organism evidence="1 2">
    <name type="scientific">Ascobolus immersus RN42</name>
    <dbReference type="NCBI Taxonomy" id="1160509"/>
    <lineage>
        <taxon>Eukaryota</taxon>
        <taxon>Fungi</taxon>
        <taxon>Dikarya</taxon>
        <taxon>Ascomycota</taxon>
        <taxon>Pezizomycotina</taxon>
        <taxon>Pezizomycetes</taxon>
        <taxon>Pezizales</taxon>
        <taxon>Ascobolaceae</taxon>
        <taxon>Ascobolus</taxon>
    </lineage>
</organism>
<gene>
    <name evidence="1" type="ORF">BJ508DRAFT_365850</name>
</gene>
<accession>A0A3N4HMS0</accession>
<evidence type="ECO:0000313" key="1">
    <source>
        <dbReference type="EMBL" id="RPA75112.1"/>
    </source>
</evidence>
<proteinExistence type="predicted"/>
<dbReference type="GO" id="GO:0016787">
    <property type="term" value="F:hydrolase activity"/>
    <property type="evidence" value="ECO:0007669"/>
    <property type="project" value="UniProtKB-KW"/>
</dbReference>
<dbReference type="STRING" id="1160509.A0A3N4HMS0"/>
<dbReference type="InterPro" id="IPR029058">
    <property type="entry name" value="AB_hydrolase_fold"/>
</dbReference>
<dbReference type="SUPFAM" id="SSF53474">
    <property type="entry name" value="alpha/beta-Hydrolases"/>
    <property type="match status" value="1"/>
</dbReference>
<dbReference type="Proteomes" id="UP000275078">
    <property type="component" value="Unassembled WGS sequence"/>
</dbReference>
<keyword evidence="2" id="KW-1185">Reference proteome</keyword>
<evidence type="ECO:0000313" key="2">
    <source>
        <dbReference type="Proteomes" id="UP000275078"/>
    </source>
</evidence>
<protein>
    <submittedName>
        <fullName evidence="1">Alpha/beta-hydrolase</fullName>
    </submittedName>
</protein>
<dbReference type="EMBL" id="ML119771">
    <property type="protein sequence ID" value="RPA75112.1"/>
    <property type="molecule type" value="Genomic_DNA"/>
</dbReference>